<organism evidence="2">
    <name type="scientific">Ixodes ricinus</name>
    <name type="common">Common tick</name>
    <name type="synonym">Acarus ricinus</name>
    <dbReference type="NCBI Taxonomy" id="34613"/>
    <lineage>
        <taxon>Eukaryota</taxon>
        <taxon>Metazoa</taxon>
        <taxon>Ecdysozoa</taxon>
        <taxon>Arthropoda</taxon>
        <taxon>Chelicerata</taxon>
        <taxon>Arachnida</taxon>
        <taxon>Acari</taxon>
        <taxon>Parasitiformes</taxon>
        <taxon>Ixodida</taxon>
        <taxon>Ixodoidea</taxon>
        <taxon>Ixodidae</taxon>
        <taxon>Ixodinae</taxon>
        <taxon>Ixodes</taxon>
    </lineage>
</organism>
<evidence type="ECO:0000313" key="2">
    <source>
        <dbReference type="EMBL" id="MXU96058.1"/>
    </source>
</evidence>
<accession>A0A6B0V404</accession>
<name>A0A6B0V404_IXORI</name>
<sequence>MHHALLLAAGRASDAAVQQQLPEGSQLGRMPDVGQRSLVLLQAGVDALILWVLGVEHQLRVVAHLAQVLKRLEDMGHGVAAVCSGLDGLIQGLLGPAAGKVLVQLHLQGTQLAVVVLQNLGGQVLQHILLHPPQQEGQHLPMQGLHGQHPGLLLLGGGLGVPRLQDGLAEAGRKLALRAQEARHEEVEEGPQVQHLVLDRGAR</sequence>
<evidence type="ECO:0000256" key="1">
    <source>
        <dbReference type="SAM" id="MobiDB-lite"/>
    </source>
</evidence>
<proteinExistence type="predicted"/>
<protein>
    <submittedName>
        <fullName evidence="2">Uncharacterized protein</fullName>
    </submittedName>
</protein>
<dbReference type="AlphaFoldDB" id="A0A6B0V404"/>
<reference evidence="2" key="1">
    <citation type="submission" date="2019-12" db="EMBL/GenBank/DDBJ databases">
        <title>An insight into the sialome of adult female Ixodes ricinus ticks feeding for 6 days.</title>
        <authorList>
            <person name="Perner J."/>
            <person name="Ribeiro J.M.C."/>
        </authorList>
    </citation>
    <scope>NUCLEOTIDE SEQUENCE</scope>
    <source>
        <strain evidence="2">Semi-engorged</strain>
        <tissue evidence="2">Salivary glands</tissue>
    </source>
</reference>
<dbReference type="EMBL" id="GIFC01013975">
    <property type="protein sequence ID" value="MXU96058.1"/>
    <property type="molecule type" value="Transcribed_RNA"/>
</dbReference>
<feature type="region of interest" description="Disordered" evidence="1">
    <location>
        <begin position="183"/>
        <end position="203"/>
    </location>
</feature>